<keyword evidence="1" id="KW-1133">Transmembrane helix</keyword>
<organism evidence="2 3">
    <name type="scientific">Alkalimonas cellulosilytica</name>
    <dbReference type="NCBI Taxonomy" id="3058395"/>
    <lineage>
        <taxon>Bacteria</taxon>
        <taxon>Pseudomonadati</taxon>
        <taxon>Pseudomonadota</taxon>
        <taxon>Gammaproteobacteria</taxon>
        <taxon>Alkalimonas</taxon>
    </lineage>
</organism>
<feature type="transmembrane region" description="Helical" evidence="1">
    <location>
        <begin position="150"/>
        <end position="167"/>
    </location>
</feature>
<keyword evidence="3" id="KW-1185">Reference proteome</keyword>
<proteinExistence type="predicted"/>
<feature type="transmembrane region" description="Helical" evidence="1">
    <location>
        <begin position="200"/>
        <end position="219"/>
    </location>
</feature>
<dbReference type="Proteomes" id="UP001336314">
    <property type="component" value="Unassembled WGS sequence"/>
</dbReference>
<feature type="transmembrane region" description="Helical" evidence="1">
    <location>
        <begin position="58"/>
        <end position="77"/>
    </location>
</feature>
<feature type="transmembrane region" description="Helical" evidence="1">
    <location>
        <begin position="122"/>
        <end position="138"/>
    </location>
</feature>
<dbReference type="RefSeq" id="WP_330130144.1">
    <property type="nucleotide sequence ID" value="NZ_JAUHLI010000021.1"/>
</dbReference>
<evidence type="ECO:0000256" key="1">
    <source>
        <dbReference type="SAM" id="Phobius"/>
    </source>
</evidence>
<protein>
    <recommendedName>
        <fullName evidence="4">Copper resistance protein D domain-containing protein</fullName>
    </recommendedName>
</protein>
<gene>
    <name evidence="2" type="ORF">QWY20_16675</name>
</gene>
<feature type="transmembrane region" description="Helical" evidence="1">
    <location>
        <begin position="6"/>
        <end position="28"/>
    </location>
</feature>
<feature type="transmembrane region" description="Helical" evidence="1">
    <location>
        <begin position="83"/>
        <end position="101"/>
    </location>
</feature>
<evidence type="ECO:0000313" key="2">
    <source>
        <dbReference type="EMBL" id="MEE2003096.1"/>
    </source>
</evidence>
<evidence type="ECO:0000313" key="3">
    <source>
        <dbReference type="Proteomes" id="UP001336314"/>
    </source>
</evidence>
<comment type="caution">
    <text evidence="2">The sequence shown here is derived from an EMBL/GenBank/DDBJ whole genome shotgun (WGS) entry which is preliminary data.</text>
</comment>
<dbReference type="EMBL" id="JAUHLI010000021">
    <property type="protein sequence ID" value="MEE2003096.1"/>
    <property type="molecule type" value="Genomic_DNA"/>
</dbReference>
<keyword evidence="1" id="KW-0472">Membrane</keyword>
<sequence>MTELLLLKFIHLLLFVYWLGGDLGTFYASRFLVRPELTVAQRSTALTIMMGVDQGPRFCMPLMLPTGIHLGAMLGLIQLSALAIAAFWGLGLAWLAMVVVLHLHQDQSFLQRLGRVDFHLRWLVVVLCALLAATAWFADPWLTERMAAKLLIFAGMVGSGLGIRLALKPFMQAWVAMQRDGVQPQHDQAMNKALAVARRYVFAIWCGLLVNAAIGIHLIQI</sequence>
<keyword evidence="1" id="KW-0812">Transmembrane</keyword>
<evidence type="ECO:0008006" key="4">
    <source>
        <dbReference type="Google" id="ProtNLM"/>
    </source>
</evidence>
<name>A0ABU7J9B2_9GAMM</name>
<accession>A0ABU7J9B2</accession>
<reference evidence="2 3" key="1">
    <citation type="submission" date="2023-07" db="EMBL/GenBank/DDBJ databases">
        <title>Alkalimonas sp., MEB108 novel, alkaliphilic bacterium isolated from Lonar Lake, India.</title>
        <authorList>
            <person name="Joshi A."/>
            <person name="Thite S."/>
        </authorList>
    </citation>
    <scope>NUCLEOTIDE SEQUENCE [LARGE SCALE GENOMIC DNA]</scope>
    <source>
        <strain evidence="2 3">MEB108</strain>
    </source>
</reference>